<evidence type="ECO:0000313" key="2">
    <source>
        <dbReference type="Proteomes" id="UP000029223"/>
    </source>
</evidence>
<dbReference type="Proteomes" id="UP000029223">
    <property type="component" value="Unassembled WGS sequence"/>
</dbReference>
<gene>
    <name evidence="1" type="ORF">JCM19239_6564</name>
</gene>
<reference evidence="2" key="2">
    <citation type="submission" date="2014-09" db="EMBL/GenBank/DDBJ databases">
        <authorList>
            <consortium name="NBRP consortium"/>
            <person name="Sawabe T."/>
            <person name="Meirelles P."/>
            <person name="Nakanishi M."/>
            <person name="Sayaka M."/>
            <person name="Hattori M."/>
            <person name="Ohkuma M."/>
        </authorList>
    </citation>
    <scope>NUCLEOTIDE SEQUENCE [LARGE SCALE GENOMIC DNA]</scope>
    <source>
        <strain evidence="2">JCM 19239</strain>
    </source>
</reference>
<dbReference type="GO" id="GO:0016937">
    <property type="term" value="F:short-chain fatty acyl-CoA dehydrogenase activity"/>
    <property type="evidence" value="ECO:0007669"/>
    <property type="project" value="UniProtKB-EC"/>
</dbReference>
<organism evidence="1 2">
    <name type="scientific">Vibrio variabilis</name>
    <dbReference type="NCBI Taxonomy" id="990271"/>
    <lineage>
        <taxon>Bacteria</taxon>
        <taxon>Pseudomonadati</taxon>
        <taxon>Pseudomonadota</taxon>
        <taxon>Gammaproteobacteria</taxon>
        <taxon>Vibrionales</taxon>
        <taxon>Vibrionaceae</taxon>
        <taxon>Vibrio</taxon>
    </lineage>
</organism>
<proteinExistence type="predicted"/>
<reference evidence="2" key="1">
    <citation type="submission" date="2014-09" db="EMBL/GenBank/DDBJ databases">
        <title>Vibrio variabilis JCM 19239. (C206) whole genome shotgun sequence.</title>
        <authorList>
            <person name="Sawabe T."/>
            <person name="Meirelles P."/>
            <person name="Nakanishi M."/>
            <person name="Sayaka M."/>
            <person name="Hattori M."/>
            <person name="Ohkuma M."/>
        </authorList>
    </citation>
    <scope>NUCLEOTIDE SEQUENCE [LARGE SCALE GENOMIC DNA]</scope>
    <source>
        <strain evidence="2">JCM 19239</strain>
    </source>
</reference>
<accession>A0ABQ0JL46</accession>
<keyword evidence="2" id="KW-1185">Reference proteome</keyword>
<protein>
    <submittedName>
        <fullName evidence="1">Butyryl-CoA dehydrogenase</fullName>
        <ecNumber evidence="1">1.3.8.1</ecNumber>
    </submittedName>
</protein>
<comment type="caution">
    <text evidence="1">The sequence shown here is derived from an EMBL/GenBank/DDBJ whole genome shotgun (WGS) entry which is preliminary data.</text>
</comment>
<dbReference type="EC" id="1.3.8.1" evidence="1"/>
<sequence length="99" mass="11457">MSSLRRKWISDPAFKLFKKVLPPLSATEREAMEAGSVWWDGELFSGKPNFKTLHQYPKPVLTAEEQSFMDNELETLLAMLDDNKIVKEDRDLPKRFGTI</sequence>
<evidence type="ECO:0000313" key="1">
    <source>
        <dbReference type="EMBL" id="GAL29472.1"/>
    </source>
</evidence>
<dbReference type="EMBL" id="BBMS01000065">
    <property type="protein sequence ID" value="GAL29472.1"/>
    <property type="molecule type" value="Genomic_DNA"/>
</dbReference>
<keyword evidence="1" id="KW-0560">Oxidoreductase</keyword>
<name>A0ABQ0JL46_9VIBR</name>